<accession>A0ABQ7M7A3</accession>
<sequence length="201" mass="22333">MEEKSWFGFCPSSSWINMSITKFWESRAFINLSLSPLNLESSFHADGSMRRSYKIRVTVLLNGYHVNPIPEVDLEGMEALGENDLYVPRTLMKAWRKLGAMSPEEAIEKYIEIVTQLYPTWLDGGLKVGSRSGGDDAVSNSGGAMGPVFQLTDQIVSVNQRFIKNSESMKTDAIHAFAREGEGEGEGGVDIEAEFLVKQKS</sequence>
<keyword evidence="1" id="KW-0446">Lipid-binding</keyword>
<dbReference type="Proteomes" id="UP000823674">
    <property type="component" value="Chromosome A06"/>
</dbReference>
<keyword evidence="3" id="KW-1185">Reference proteome</keyword>
<evidence type="ECO:0000313" key="3">
    <source>
        <dbReference type="Proteomes" id="UP000823674"/>
    </source>
</evidence>
<dbReference type="SUPFAM" id="SSF47027">
    <property type="entry name" value="Acyl-CoA binding protein"/>
    <property type="match status" value="1"/>
</dbReference>
<evidence type="ECO:0000313" key="2">
    <source>
        <dbReference type="EMBL" id="KAG5394680.1"/>
    </source>
</evidence>
<evidence type="ECO:0000256" key="1">
    <source>
        <dbReference type="ARBA" id="ARBA00023121"/>
    </source>
</evidence>
<organism evidence="2 3">
    <name type="scientific">Brassica rapa subsp. trilocularis</name>
    <dbReference type="NCBI Taxonomy" id="1813537"/>
    <lineage>
        <taxon>Eukaryota</taxon>
        <taxon>Viridiplantae</taxon>
        <taxon>Streptophyta</taxon>
        <taxon>Embryophyta</taxon>
        <taxon>Tracheophyta</taxon>
        <taxon>Spermatophyta</taxon>
        <taxon>Magnoliopsida</taxon>
        <taxon>eudicotyledons</taxon>
        <taxon>Gunneridae</taxon>
        <taxon>Pentapetalae</taxon>
        <taxon>rosids</taxon>
        <taxon>malvids</taxon>
        <taxon>Brassicales</taxon>
        <taxon>Brassicaceae</taxon>
        <taxon>Brassiceae</taxon>
        <taxon>Brassica</taxon>
    </lineage>
</organism>
<evidence type="ECO:0008006" key="4">
    <source>
        <dbReference type="Google" id="ProtNLM"/>
    </source>
</evidence>
<dbReference type="EMBL" id="JADBGQ010000006">
    <property type="protein sequence ID" value="KAG5394680.1"/>
    <property type="molecule type" value="Genomic_DNA"/>
</dbReference>
<dbReference type="InterPro" id="IPR035984">
    <property type="entry name" value="Acyl-CoA-binding_sf"/>
</dbReference>
<dbReference type="Gene3D" id="1.20.80.10">
    <property type="match status" value="1"/>
</dbReference>
<proteinExistence type="predicted"/>
<name>A0ABQ7M7A3_BRACM</name>
<comment type="caution">
    <text evidence="2">The sequence shown here is derived from an EMBL/GenBank/DDBJ whole genome shotgun (WGS) entry which is preliminary data.</text>
</comment>
<gene>
    <name evidence="2" type="primary">A06g508900.1_BraROA</name>
    <name evidence="2" type="ORF">IGI04_024643</name>
</gene>
<reference evidence="2 3" key="1">
    <citation type="submission" date="2021-03" db="EMBL/GenBank/DDBJ databases">
        <authorList>
            <person name="King G.J."/>
            <person name="Bancroft I."/>
            <person name="Baten A."/>
            <person name="Bloomfield J."/>
            <person name="Borpatragohain P."/>
            <person name="He Z."/>
            <person name="Irish N."/>
            <person name="Irwin J."/>
            <person name="Liu K."/>
            <person name="Mauleon R.P."/>
            <person name="Moore J."/>
            <person name="Morris R."/>
            <person name="Ostergaard L."/>
            <person name="Wang B."/>
            <person name="Wells R."/>
        </authorList>
    </citation>
    <scope>NUCLEOTIDE SEQUENCE [LARGE SCALE GENOMIC DNA]</scope>
    <source>
        <strain evidence="2">R-o-18</strain>
        <tissue evidence="2">Leaf</tissue>
    </source>
</reference>
<dbReference type="InterPro" id="IPR014352">
    <property type="entry name" value="FERM/acyl-CoA-bd_prot_sf"/>
</dbReference>
<protein>
    <recommendedName>
        <fullName evidence="4">ACB domain-containing protein</fullName>
    </recommendedName>
</protein>